<protein>
    <submittedName>
        <fullName evidence="2">GTPase</fullName>
    </submittedName>
</protein>
<keyword evidence="3" id="KW-1185">Reference proteome</keyword>
<name>A0ABR9QPB6_9BACI</name>
<feature type="domain" description="YpoC-like" evidence="1">
    <location>
        <begin position="65"/>
        <end position="175"/>
    </location>
</feature>
<comment type="caution">
    <text evidence="2">The sequence shown here is derived from an EMBL/GenBank/DDBJ whole genome shotgun (WGS) entry which is preliminary data.</text>
</comment>
<dbReference type="EMBL" id="JADCLJ010000024">
    <property type="protein sequence ID" value="MBE4910246.1"/>
    <property type="molecule type" value="Genomic_DNA"/>
</dbReference>
<evidence type="ECO:0000313" key="2">
    <source>
        <dbReference type="EMBL" id="MBE4910246.1"/>
    </source>
</evidence>
<dbReference type="Pfam" id="PF21747">
    <property type="entry name" value="YpoC"/>
    <property type="match status" value="1"/>
</dbReference>
<dbReference type="InterPro" id="IPR048427">
    <property type="entry name" value="YpoC"/>
</dbReference>
<evidence type="ECO:0000259" key="1">
    <source>
        <dbReference type="Pfam" id="PF21747"/>
    </source>
</evidence>
<evidence type="ECO:0000313" key="3">
    <source>
        <dbReference type="Proteomes" id="UP001516662"/>
    </source>
</evidence>
<gene>
    <name evidence="2" type="ORF">IMZ08_19600</name>
</gene>
<reference evidence="2 3" key="1">
    <citation type="submission" date="2020-10" db="EMBL/GenBank/DDBJ databases">
        <title>Bacillus sp. HD4P25, an endophyte from a halophyte.</title>
        <authorList>
            <person name="Sun J.-Q."/>
        </authorList>
    </citation>
    <scope>NUCLEOTIDE SEQUENCE [LARGE SCALE GENOMIC DNA]</scope>
    <source>
        <strain evidence="2 3">YIM 93174</strain>
    </source>
</reference>
<sequence length="181" mass="21272">MSDTVELLLPESFLHPLFYQNTTTIQFNKQVSYEEGLEKDYFLFDIAATVLTQNEFNAPWINKKDAVTTVLKKWKLQKEIIGEFFKKRDRASAKVPMIRSLSYLICCLNWVNEKPVCSLKNINSMIVCLKYKPINVAERLSFITDNPNHYHSYIQLSQLFEEFEKQFYKIESLKKASPNPQ</sequence>
<organism evidence="2 3">
    <name type="scientific">Litchfieldia luteola</name>
    <dbReference type="NCBI Taxonomy" id="682179"/>
    <lineage>
        <taxon>Bacteria</taxon>
        <taxon>Bacillati</taxon>
        <taxon>Bacillota</taxon>
        <taxon>Bacilli</taxon>
        <taxon>Bacillales</taxon>
        <taxon>Bacillaceae</taxon>
        <taxon>Litchfieldia</taxon>
    </lineage>
</organism>
<dbReference type="RefSeq" id="WP_193539500.1">
    <property type="nucleotide sequence ID" value="NZ_JADCLJ010000024.1"/>
</dbReference>
<dbReference type="Proteomes" id="UP001516662">
    <property type="component" value="Unassembled WGS sequence"/>
</dbReference>
<accession>A0ABR9QPB6</accession>
<proteinExistence type="predicted"/>